<evidence type="ECO:0000256" key="1">
    <source>
        <dbReference type="SAM" id="Phobius"/>
    </source>
</evidence>
<protein>
    <submittedName>
        <fullName evidence="2">Uncharacterized protein</fullName>
    </submittedName>
</protein>
<name>A0A6C0AWG9_9ZZZZ</name>
<organism evidence="2">
    <name type="scientific">viral metagenome</name>
    <dbReference type="NCBI Taxonomy" id="1070528"/>
    <lineage>
        <taxon>unclassified sequences</taxon>
        <taxon>metagenomes</taxon>
        <taxon>organismal metagenomes</taxon>
    </lineage>
</organism>
<feature type="transmembrane region" description="Helical" evidence="1">
    <location>
        <begin position="6"/>
        <end position="23"/>
    </location>
</feature>
<sequence length="134" mass="15739">MNQYTFILVVWVLAFGFIIYERTKSNLIILTCLSIITIILAKTESTNDVLPEILTKNTEMLEWIDSMFKSRNEDDRYRCYNEIRNMLYSDSLLKDKTDHGYITAVIEKYKPELPIAHNHDLDTNYSISTGFTRN</sequence>
<evidence type="ECO:0000313" key="2">
    <source>
        <dbReference type="EMBL" id="QHS83813.1"/>
    </source>
</evidence>
<keyword evidence="1" id="KW-0812">Transmembrane</keyword>
<proteinExistence type="predicted"/>
<keyword evidence="1" id="KW-0472">Membrane</keyword>
<dbReference type="EMBL" id="MN738765">
    <property type="protein sequence ID" value="QHS83813.1"/>
    <property type="molecule type" value="Genomic_DNA"/>
</dbReference>
<dbReference type="AlphaFoldDB" id="A0A6C0AWG9"/>
<reference evidence="2" key="1">
    <citation type="journal article" date="2020" name="Nature">
        <title>Giant virus diversity and host interactions through global metagenomics.</title>
        <authorList>
            <person name="Schulz F."/>
            <person name="Roux S."/>
            <person name="Paez-Espino D."/>
            <person name="Jungbluth S."/>
            <person name="Walsh D.A."/>
            <person name="Denef V.J."/>
            <person name="McMahon K.D."/>
            <person name="Konstantinidis K.T."/>
            <person name="Eloe-Fadrosh E.A."/>
            <person name="Kyrpides N.C."/>
            <person name="Woyke T."/>
        </authorList>
    </citation>
    <scope>NUCLEOTIDE SEQUENCE</scope>
    <source>
        <strain evidence="2">GVMAG-S-ERX555961-36</strain>
    </source>
</reference>
<keyword evidence="1" id="KW-1133">Transmembrane helix</keyword>
<accession>A0A6C0AWG9</accession>